<evidence type="ECO:0000313" key="4">
    <source>
        <dbReference type="Proteomes" id="UP000011575"/>
    </source>
</evidence>
<keyword evidence="4" id="KW-1185">Reference proteome</keyword>
<sequence>MVADGDLHGNELVFQGQTLLVTGLNASANPTLQERVDDETTRTRAQLSTNAQGNVIVETENRAEGDYFLSGAGSSGTSSNTFEVIAQDLSVEFDEDEVDNEGDTNVDFDVESDLRSDYSLTITEADESLDAEDLEQIFGDLDASESDDNEVTTDADIEDGTYSANFSEINADDYEFEFEVVDTTASDTASITVNEGEEGDVSLGEQIVNENQGDVAEVTMEFDDDVDEGTLVIGDEEDVGYQGNVTVDADGEEEVTIRFNTYTAGMDGDASASDNNVVSIADADDSDAEITSFSQNEVREGDAILGTGDYDLSVAASGDAADTLENPDTLGTLVIEPRETTNQQIWTASSSTVDDILDADEDEQVDELTSQIENDAVTQTDSIAYDEDADEGDVVIHQFEASGLSGLLESTGEDDEAAQVTDLLDNGDGIDDDDSLDLRIRETESSASANAERKQLQGDALANAEFVLVSEETDQIFVAYNIEDTNVEEGEEYDARFRVQDERLLDISDDDREDYTTTELKNEFYQSVNAAFGVEEATFDFAQDPYNVTNAEGQVVEGTTNVAPGSEVTVRVRSDSGTSPSFIKTAEDVNVGADGSWNAEFDFSNQNVDDEFTITIRNTILDEDPEVDGMVVEQVDEPDDDDSTDDDSTDDDSTDDDSTDDDSTDDDSTDDDSTD</sequence>
<feature type="domain" description="DUF7827" evidence="2">
    <location>
        <begin position="193"/>
        <end position="316"/>
    </location>
</feature>
<organism evidence="3 4">
    <name type="scientific">Halorubrum aidingense JCM 13560</name>
    <dbReference type="NCBI Taxonomy" id="1230454"/>
    <lineage>
        <taxon>Archaea</taxon>
        <taxon>Methanobacteriati</taxon>
        <taxon>Methanobacteriota</taxon>
        <taxon>Stenosarchaea group</taxon>
        <taxon>Halobacteria</taxon>
        <taxon>Halobacteriales</taxon>
        <taxon>Haloferacaceae</taxon>
        <taxon>Halorubrum</taxon>
    </lineage>
</organism>
<dbReference type="Pfam" id="PF25162">
    <property type="entry name" value="DUF7827"/>
    <property type="match status" value="1"/>
</dbReference>
<dbReference type="NCBIfam" id="NF045517">
    <property type="entry name" value="halo_surf_dom"/>
    <property type="match status" value="1"/>
</dbReference>
<feature type="non-terminal residue" evidence="3">
    <location>
        <position position="675"/>
    </location>
</feature>
<name>M0PJC5_9EURY</name>
<evidence type="ECO:0000259" key="2">
    <source>
        <dbReference type="Pfam" id="PF25162"/>
    </source>
</evidence>
<protein>
    <recommendedName>
        <fullName evidence="2">DUF7827 domain-containing protein</fullName>
    </recommendedName>
</protein>
<accession>M0PJC5</accession>
<feature type="region of interest" description="Disordered" evidence="1">
    <location>
        <begin position="623"/>
        <end position="675"/>
    </location>
</feature>
<feature type="compositionally biased region" description="Acidic residues" evidence="1">
    <location>
        <begin position="634"/>
        <end position="675"/>
    </location>
</feature>
<proteinExistence type="predicted"/>
<evidence type="ECO:0000313" key="3">
    <source>
        <dbReference type="EMBL" id="EMA70137.1"/>
    </source>
</evidence>
<gene>
    <name evidence="3" type="ORF">C461_01612</name>
</gene>
<dbReference type="InterPro" id="IPR057149">
    <property type="entry name" value="DUF7827"/>
</dbReference>
<reference evidence="3 4" key="1">
    <citation type="journal article" date="2014" name="PLoS Genet.">
        <title>Phylogenetically driven sequencing of extremely halophilic archaea reveals strategies for static and dynamic osmo-response.</title>
        <authorList>
            <person name="Becker E.A."/>
            <person name="Seitzer P.M."/>
            <person name="Tritt A."/>
            <person name="Larsen D."/>
            <person name="Krusor M."/>
            <person name="Yao A.I."/>
            <person name="Wu D."/>
            <person name="Madern D."/>
            <person name="Eisen J.A."/>
            <person name="Darling A.E."/>
            <person name="Facciotti M.T."/>
        </authorList>
    </citation>
    <scope>NUCLEOTIDE SEQUENCE [LARGE SCALE GENOMIC DNA]</scope>
    <source>
        <strain evidence="3 4">JCM 13560</strain>
    </source>
</reference>
<dbReference type="EMBL" id="AOJI01000011">
    <property type="protein sequence ID" value="EMA70137.1"/>
    <property type="molecule type" value="Genomic_DNA"/>
</dbReference>
<evidence type="ECO:0000256" key="1">
    <source>
        <dbReference type="SAM" id="MobiDB-lite"/>
    </source>
</evidence>
<dbReference type="AlphaFoldDB" id="M0PJC5"/>
<dbReference type="Proteomes" id="UP000011575">
    <property type="component" value="Unassembled WGS sequence"/>
</dbReference>
<comment type="caution">
    <text evidence="3">The sequence shown here is derived from an EMBL/GenBank/DDBJ whole genome shotgun (WGS) entry which is preliminary data.</text>
</comment>